<evidence type="ECO:0000256" key="3">
    <source>
        <dbReference type="ARBA" id="ARBA00022692"/>
    </source>
</evidence>
<keyword evidence="3 6" id="KW-0812">Transmembrane</keyword>
<evidence type="ECO:0000256" key="1">
    <source>
        <dbReference type="ARBA" id="ARBA00004141"/>
    </source>
</evidence>
<evidence type="ECO:0000256" key="6">
    <source>
        <dbReference type="SAM" id="Phobius"/>
    </source>
</evidence>
<feature type="transmembrane region" description="Helical" evidence="6">
    <location>
        <begin position="151"/>
        <end position="173"/>
    </location>
</feature>
<dbReference type="GO" id="GO:0022857">
    <property type="term" value="F:transmembrane transporter activity"/>
    <property type="evidence" value="ECO:0007669"/>
    <property type="project" value="TreeGrafter"/>
</dbReference>
<comment type="subcellular location">
    <subcellularLocation>
        <location evidence="1">Membrane</location>
        <topology evidence="1">Multi-pass membrane protein</topology>
    </subcellularLocation>
</comment>
<feature type="transmembrane region" description="Helical" evidence="6">
    <location>
        <begin position="56"/>
        <end position="79"/>
    </location>
</feature>
<protein>
    <recommendedName>
        <fullName evidence="9">Allantoate permease</fullName>
    </recommendedName>
</protein>
<dbReference type="GO" id="GO:0016020">
    <property type="term" value="C:membrane"/>
    <property type="evidence" value="ECO:0007669"/>
    <property type="project" value="UniProtKB-SubCell"/>
</dbReference>
<accession>A0A1Q2ZW49</accession>
<organism evidence="7 8">
    <name type="scientific">Zygosaccharomyces rouxii</name>
    <dbReference type="NCBI Taxonomy" id="4956"/>
    <lineage>
        <taxon>Eukaryota</taxon>
        <taxon>Fungi</taxon>
        <taxon>Dikarya</taxon>
        <taxon>Ascomycota</taxon>
        <taxon>Saccharomycotina</taxon>
        <taxon>Saccharomycetes</taxon>
        <taxon>Saccharomycetales</taxon>
        <taxon>Saccharomycetaceae</taxon>
        <taxon>Zygosaccharomyces</taxon>
    </lineage>
</organism>
<keyword evidence="2" id="KW-0813">Transport</keyword>
<evidence type="ECO:0000313" key="7">
    <source>
        <dbReference type="EMBL" id="GAV47710.1"/>
    </source>
</evidence>
<dbReference type="InterPro" id="IPR036259">
    <property type="entry name" value="MFS_trans_sf"/>
</dbReference>
<dbReference type="OrthoDB" id="4454541at2759"/>
<proteinExistence type="predicted"/>
<evidence type="ECO:0000256" key="5">
    <source>
        <dbReference type="ARBA" id="ARBA00023136"/>
    </source>
</evidence>
<dbReference type="AlphaFoldDB" id="A0A1Q2ZW49"/>
<reference evidence="7 8" key="1">
    <citation type="submission" date="2016-08" db="EMBL/GenBank/DDBJ databases">
        <title>Draft genome sequence of allopolyploid Zygosaccharomyces rouxii.</title>
        <authorList>
            <person name="Watanabe J."/>
            <person name="Uehara K."/>
            <person name="Mogi Y."/>
            <person name="Tsukioka Y."/>
        </authorList>
    </citation>
    <scope>NUCLEOTIDE SEQUENCE [LARGE SCALE GENOMIC DNA]</scope>
    <source>
        <strain evidence="7 8">NBRC 110957</strain>
    </source>
</reference>
<evidence type="ECO:0000313" key="8">
    <source>
        <dbReference type="Proteomes" id="UP000187013"/>
    </source>
</evidence>
<evidence type="ECO:0000256" key="2">
    <source>
        <dbReference type="ARBA" id="ARBA00022448"/>
    </source>
</evidence>
<feature type="transmembrane region" description="Helical" evidence="6">
    <location>
        <begin position="180"/>
        <end position="196"/>
    </location>
</feature>
<dbReference type="Proteomes" id="UP000187013">
    <property type="component" value="Unassembled WGS sequence"/>
</dbReference>
<gene>
    <name evidence="7" type="ORF">ZYGR_0H05560</name>
</gene>
<name>A0A1Q2ZW49_ZYGRO</name>
<evidence type="ECO:0000256" key="4">
    <source>
        <dbReference type="ARBA" id="ARBA00022989"/>
    </source>
</evidence>
<evidence type="ECO:0008006" key="9">
    <source>
        <dbReference type="Google" id="ProtNLM"/>
    </source>
</evidence>
<dbReference type="SUPFAM" id="SSF103473">
    <property type="entry name" value="MFS general substrate transporter"/>
    <property type="match status" value="1"/>
</dbReference>
<sequence>MSKWFFLHNNPLNAHFLNQREKEIAIERIRGNFQGIGSRKWKWSQVRETFIDPRNYLYVIFSLLMNIPNGGVTSFGNIIIKSFGFQNQRSLLLSMPGGAVDLVFKLTMPWLSDKMIDRSFPAMIAIAFPMVGGIMMSTIDVHDKSPLLVGYYFISAAGASWGLVMSMIACNTVGSTKKSVVNGLQILAYAAGNWIGPQTFRSSEAPVYPTGKKLVAIFYGLSLFTLLLIRLVNIIENRRRDKLEAEGNLPEEPENSEFLDLTDFQQLQMRYVL</sequence>
<dbReference type="PANTHER" id="PTHR43791:SF97">
    <property type="entry name" value="ALLANTOATE TRANSPORTER, PUTATIVE (AFU_ORTHOLOGUE AFUA_1G14700)-RELATED"/>
    <property type="match status" value="1"/>
</dbReference>
<comment type="caution">
    <text evidence="7">The sequence shown here is derived from an EMBL/GenBank/DDBJ whole genome shotgun (WGS) entry which is preliminary data.</text>
</comment>
<feature type="transmembrane region" description="Helical" evidence="6">
    <location>
        <begin position="120"/>
        <end position="139"/>
    </location>
</feature>
<dbReference type="eggNOG" id="KOG2533">
    <property type="taxonomic scope" value="Eukaryota"/>
</dbReference>
<dbReference type="PANTHER" id="PTHR43791">
    <property type="entry name" value="PERMEASE-RELATED"/>
    <property type="match status" value="1"/>
</dbReference>
<keyword evidence="5 6" id="KW-0472">Membrane</keyword>
<dbReference type="Gene3D" id="1.20.1250.20">
    <property type="entry name" value="MFS general substrate transporter like domains"/>
    <property type="match status" value="1"/>
</dbReference>
<keyword evidence="4 6" id="KW-1133">Transmembrane helix</keyword>
<feature type="transmembrane region" description="Helical" evidence="6">
    <location>
        <begin position="216"/>
        <end position="235"/>
    </location>
</feature>
<dbReference type="EMBL" id="BDGX01000008">
    <property type="protein sequence ID" value="GAV47710.1"/>
    <property type="molecule type" value="Genomic_DNA"/>
</dbReference>